<proteinExistence type="predicted"/>
<sequence>MKKLFTCIALLSCMHSGDILAQKLPGRPTGAPAQQAGTVSNDVWTRIPLSQAPPRRALSNATKFDLYRLNVSALRTQFWAVSSSYANASIISIPMPDGTRRDFRVWETPMMDEHMSALYPDIKTFTGEAVNDKRVTAKFDFTLFGFHSAIFDDRDVAFIDPYDGYTNEYYIVHYKSNEERPYSQRMVCGVHGSMNEPQPGGELMPQKTAPALPGTDLKDLHLHGMPVDLHNTDGSTPLTTGDHGMAALTTNGATLRTYRLALSADHFYCQAAPAAATIPTCLSKMTTSMNRVNGVYNREIAVQLNFVTNENLLIWPTATGSSNGNDPFNLVDSDGPSCLDTNQSVCDARIGSANYDVGHVFTTGGGGIAAVGVPCLNGQKARGVTGTSSPVGDAFDIDYVCHELGHQFGSGHTYNNNLDGACGGNASASQAYEPGSGVTIMDYAGICNPDNVQSNSSPYFSASSLERIQAELTQTGPGGGSTCAVNTTTSHTPATIAGFIATYNIPYKTPFELTSPTAVGSGTDTAMTYGWFQWNLGDFGKRFNQTFFNGPIFRSYQPAYTETRIFPTLSNVLSGVLVNSGEKAPDTARYLTFKTVIRNIAGGLGCFRIPDDTIHINAIATGAGNGYRGFRVTSQNTAVTYTGGSTQTITWDVVGTNAAPVSAANVDIYMSTDGGNTWPYTIGTFPNTGTASVSIANPATTTTQARIKVKGSGNVFFNINSSNFTVNPGPTTAAITGTFTVCIGATTDLDDATPGGTWSSSTPAVGTVNNTNGIVTGITAGTTTITYHAGTGNVTAVVTVLAIPAPGAITGNAPVCVSNTLSLSNSTPGGVWSSTNTAVGTVNTSGVVTGISAGTTTISYTVTNGCGTGVATVNVTVNAPVAVNPITGTPQACVGSTTALGNTTPSGVWSSTSTAVGTVNTSGTVTGIAAGTTTISYTVTGGGCTSASSVVVTVNSTPAATVSPSGTVTICTGGSQVLTASPSTAGLTYQWQDGGTDITGETNATYTATAAGTYRVRITAGICTGTSTTVTVSVSGTAVTPSVSVVTTPGTNICSAVGVVTFTATPVNGGSTPAYQWYVNSTAVGTSSPTYAYTPANGDIVTCVLTSSLPCATPSTASDADTMTVATSVTPGISIAPDPNDTICTGGSVTYNAVPVNGGPTPAYLWRVNGISVGTGPSYSTTPANGDVVLCQMTGSAACASAAVVTSAPLVMTVQAPATNVVHISASPTTIHPGETITFAAIAPNAGPSPVYQWFIDGVLVPGATSATYVTSSLVNGQVVHCKVTTSMACVTPPIALSNGFTVSVTSGIWEVTKNGSSFTVSPNPNKGTFTVNGRLAGTGNVSVYVANMLGQTVYSTAAQVRNGSISEEISLDASLPAGTYMVIVTAGEERAIFRIVTQK</sequence>
<evidence type="ECO:0000313" key="2">
    <source>
        <dbReference type="EMBL" id="GAA4463620.1"/>
    </source>
</evidence>
<keyword evidence="3" id="KW-1185">Reference proteome</keyword>
<dbReference type="InterPro" id="IPR024079">
    <property type="entry name" value="MetalloPept_cat_dom_sf"/>
</dbReference>
<gene>
    <name evidence="2" type="ORF">GCM10023093_12510</name>
</gene>
<accession>A0ABP8NCQ2</accession>
<dbReference type="PROSITE" id="PS50093">
    <property type="entry name" value="PKD"/>
    <property type="match status" value="1"/>
</dbReference>
<dbReference type="NCBIfam" id="TIGR04183">
    <property type="entry name" value="Por_Secre_tail"/>
    <property type="match status" value="1"/>
</dbReference>
<dbReference type="InterPro" id="IPR026444">
    <property type="entry name" value="Secre_tail"/>
</dbReference>
<dbReference type="Gene3D" id="2.60.40.1080">
    <property type="match status" value="2"/>
</dbReference>
<dbReference type="SMART" id="SM00635">
    <property type="entry name" value="BID_2"/>
    <property type="match status" value="3"/>
</dbReference>
<feature type="domain" description="PKD" evidence="1">
    <location>
        <begin position="979"/>
        <end position="1034"/>
    </location>
</feature>
<dbReference type="InterPro" id="IPR008964">
    <property type="entry name" value="Invasin/intimin_cell_adhesion"/>
</dbReference>
<dbReference type="SUPFAM" id="SSF49373">
    <property type="entry name" value="Invasin/intimin cell-adhesion fragments"/>
    <property type="match status" value="3"/>
</dbReference>
<dbReference type="InterPro" id="IPR013783">
    <property type="entry name" value="Ig-like_fold"/>
</dbReference>
<dbReference type="SUPFAM" id="SSF55486">
    <property type="entry name" value="Metalloproteases ('zincins'), catalytic domain"/>
    <property type="match status" value="1"/>
</dbReference>
<dbReference type="InterPro" id="IPR003343">
    <property type="entry name" value="Big_2"/>
</dbReference>
<organism evidence="2 3">
    <name type="scientific">Nemorincola caseinilytica</name>
    <dbReference type="NCBI Taxonomy" id="2054315"/>
    <lineage>
        <taxon>Bacteria</taxon>
        <taxon>Pseudomonadati</taxon>
        <taxon>Bacteroidota</taxon>
        <taxon>Chitinophagia</taxon>
        <taxon>Chitinophagales</taxon>
        <taxon>Chitinophagaceae</taxon>
        <taxon>Nemorincola</taxon>
    </lineage>
</organism>
<dbReference type="Pfam" id="PF18962">
    <property type="entry name" value="Por_Secre_tail"/>
    <property type="match status" value="1"/>
</dbReference>
<dbReference type="InterPro" id="IPR000601">
    <property type="entry name" value="PKD_dom"/>
</dbReference>
<evidence type="ECO:0000259" key="1">
    <source>
        <dbReference type="PROSITE" id="PS50093"/>
    </source>
</evidence>
<dbReference type="Pfam" id="PF13583">
    <property type="entry name" value="Reprolysin_4"/>
    <property type="match status" value="1"/>
</dbReference>
<dbReference type="Gene3D" id="3.40.390.10">
    <property type="entry name" value="Collagenase (Catalytic Domain)"/>
    <property type="match status" value="1"/>
</dbReference>
<dbReference type="EMBL" id="BAABFA010000008">
    <property type="protein sequence ID" value="GAA4463620.1"/>
    <property type="molecule type" value="Genomic_DNA"/>
</dbReference>
<dbReference type="RefSeq" id="WP_345080194.1">
    <property type="nucleotide sequence ID" value="NZ_BAABFA010000008.1"/>
</dbReference>
<dbReference type="InterPro" id="IPR036179">
    <property type="entry name" value="Ig-like_dom_sf"/>
</dbReference>
<dbReference type="SUPFAM" id="SSF48726">
    <property type="entry name" value="Immunoglobulin"/>
    <property type="match status" value="1"/>
</dbReference>
<protein>
    <recommendedName>
        <fullName evidence="1">PKD domain-containing protein</fullName>
    </recommendedName>
</protein>
<comment type="caution">
    <text evidence="2">The sequence shown here is derived from an EMBL/GenBank/DDBJ whole genome shotgun (WGS) entry which is preliminary data.</text>
</comment>
<name>A0ABP8NCQ2_9BACT</name>
<evidence type="ECO:0000313" key="3">
    <source>
        <dbReference type="Proteomes" id="UP001500067"/>
    </source>
</evidence>
<dbReference type="Gene3D" id="2.60.40.10">
    <property type="entry name" value="Immunoglobulins"/>
    <property type="match status" value="2"/>
</dbReference>
<dbReference type="Proteomes" id="UP001500067">
    <property type="component" value="Unassembled WGS sequence"/>
</dbReference>
<reference evidence="3" key="1">
    <citation type="journal article" date="2019" name="Int. J. Syst. Evol. Microbiol.">
        <title>The Global Catalogue of Microorganisms (GCM) 10K type strain sequencing project: providing services to taxonomists for standard genome sequencing and annotation.</title>
        <authorList>
            <consortium name="The Broad Institute Genomics Platform"/>
            <consortium name="The Broad Institute Genome Sequencing Center for Infectious Disease"/>
            <person name="Wu L."/>
            <person name="Ma J."/>
        </authorList>
    </citation>
    <scope>NUCLEOTIDE SEQUENCE [LARGE SCALE GENOMIC DNA]</scope>
    <source>
        <strain evidence="3">JCM 32105</strain>
    </source>
</reference>